<gene>
    <name evidence="1" type="ORF">AAEO60_00220</name>
</gene>
<protein>
    <submittedName>
        <fullName evidence="1">Uncharacterized protein</fullName>
    </submittedName>
</protein>
<evidence type="ECO:0000313" key="1">
    <source>
        <dbReference type="EMBL" id="MEL1249086.1"/>
    </source>
</evidence>
<reference evidence="1 2" key="1">
    <citation type="submission" date="2024-04" db="EMBL/GenBank/DDBJ databases">
        <title>Aurantiacibacter sp. DGU6 16S ribosomal RNA gene Genome sequencing and assembly.</title>
        <authorList>
            <person name="Park S."/>
        </authorList>
    </citation>
    <scope>NUCLEOTIDE SEQUENCE [LARGE SCALE GENOMIC DNA]</scope>
    <source>
        <strain evidence="1 2">DGU6</strain>
    </source>
</reference>
<name>A0ABU9IA52_9SPHN</name>
<comment type="caution">
    <text evidence="1">The sequence shown here is derived from an EMBL/GenBank/DDBJ whole genome shotgun (WGS) entry which is preliminary data.</text>
</comment>
<keyword evidence="2" id="KW-1185">Reference proteome</keyword>
<dbReference type="RefSeq" id="WP_341671627.1">
    <property type="nucleotide sequence ID" value="NZ_JBBYHV010000001.1"/>
</dbReference>
<accession>A0ABU9IA52</accession>
<dbReference type="Proteomes" id="UP001497045">
    <property type="component" value="Unassembled WGS sequence"/>
</dbReference>
<sequence length="216" mass="23959">MKFAREVEAAHQAQRAEHSARGILQSSMTVMAAIQLTEDHANRYLDQAIALVSEVKQDQESFELVVKHMTATFRTLEAHVRKATTLAFGGGDRAPNFQKAADDRFAEVRDHVMGRLQIERFNFLRSGGEDARGGNAIESVTSNRNPGGKPLADHWDAMWAAIAVQLWSGDLDPKKQADIKKAMFEWLNDAGVEAGDTAVTKRARALWIAIQDSERS</sequence>
<evidence type="ECO:0000313" key="2">
    <source>
        <dbReference type="Proteomes" id="UP001497045"/>
    </source>
</evidence>
<organism evidence="1 2">
    <name type="scientific">Aurantiacibacter gilvus</name>
    <dbReference type="NCBI Taxonomy" id="3139141"/>
    <lineage>
        <taxon>Bacteria</taxon>
        <taxon>Pseudomonadati</taxon>
        <taxon>Pseudomonadota</taxon>
        <taxon>Alphaproteobacteria</taxon>
        <taxon>Sphingomonadales</taxon>
        <taxon>Erythrobacteraceae</taxon>
        <taxon>Aurantiacibacter</taxon>
    </lineage>
</organism>
<proteinExistence type="predicted"/>
<dbReference type="EMBL" id="JBBYHV010000001">
    <property type="protein sequence ID" value="MEL1249086.1"/>
    <property type="molecule type" value="Genomic_DNA"/>
</dbReference>